<name>A0A2P2P6E7_RHIMU</name>
<feature type="region of interest" description="Disordered" evidence="1">
    <location>
        <begin position="1"/>
        <end position="23"/>
    </location>
</feature>
<accession>A0A2P2P6E7</accession>
<evidence type="ECO:0000313" key="2">
    <source>
        <dbReference type="EMBL" id="MBX50310.1"/>
    </source>
</evidence>
<dbReference type="AlphaFoldDB" id="A0A2P2P6E7"/>
<evidence type="ECO:0000256" key="1">
    <source>
        <dbReference type="SAM" id="MobiDB-lite"/>
    </source>
</evidence>
<reference evidence="2" key="1">
    <citation type="submission" date="2018-02" db="EMBL/GenBank/DDBJ databases">
        <title>Rhizophora mucronata_Transcriptome.</title>
        <authorList>
            <person name="Meera S.P."/>
            <person name="Sreeshan A."/>
            <person name="Augustine A."/>
        </authorList>
    </citation>
    <scope>NUCLEOTIDE SEQUENCE</scope>
    <source>
        <tissue evidence="2">Leaf</tissue>
    </source>
</reference>
<protein>
    <submittedName>
        <fullName evidence="2">Uncharacterized protein</fullName>
    </submittedName>
</protein>
<proteinExistence type="predicted"/>
<dbReference type="EMBL" id="GGEC01069826">
    <property type="protein sequence ID" value="MBX50310.1"/>
    <property type="molecule type" value="Transcribed_RNA"/>
</dbReference>
<organism evidence="2">
    <name type="scientific">Rhizophora mucronata</name>
    <name type="common">Asiatic mangrove</name>
    <dbReference type="NCBI Taxonomy" id="61149"/>
    <lineage>
        <taxon>Eukaryota</taxon>
        <taxon>Viridiplantae</taxon>
        <taxon>Streptophyta</taxon>
        <taxon>Embryophyta</taxon>
        <taxon>Tracheophyta</taxon>
        <taxon>Spermatophyta</taxon>
        <taxon>Magnoliopsida</taxon>
        <taxon>eudicotyledons</taxon>
        <taxon>Gunneridae</taxon>
        <taxon>Pentapetalae</taxon>
        <taxon>rosids</taxon>
        <taxon>fabids</taxon>
        <taxon>Malpighiales</taxon>
        <taxon>Rhizophoraceae</taxon>
        <taxon>Rhizophora</taxon>
    </lineage>
</organism>
<feature type="compositionally biased region" description="Basic residues" evidence="1">
    <location>
        <begin position="13"/>
        <end position="23"/>
    </location>
</feature>
<sequence length="23" mass="2704">MAAWRQSSDEKSKRKRSWKPIGA</sequence>